<evidence type="ECO:0000256" key="2">
    <source>
        <dbReference type="ARBA" id="ARBA00023027"/>
    </source>
</evidence>
<dbReference type="RefSeq" id="WP_114130278.1">
    <property type="nucleotide sequence ID" value="NZ_CP068436.1"/>
</dbReference>
<dbReference type="SUPFAM" id="SSF48179">
    <property type="entry name" value="6-phosphogluconate dehydrogenase C-terminal domain-like"/>
    <property type="match status" value="1"/>
</dbReference>
<dbReference type="Proteomes" id="UP000253501">
    <property type="component" value="Unassembled WGS sequence"/>
</dbReference>
<gene>
    <name evidence="6" type="ORF">DDK22_00960</name>
</gene>
<dbReference type="GO" id="GO:0051287">
    <property type="term" value="F:NAD binding"/>
    <property type="evidence" value="ECO:0007669"/>
    <property type="project" value="InterPro"/>
</dbReference>
<dbReference type="EMBL" id="QDHA01000002">
    <property type="protein sequence ID" value="RCJ10380.1"/>
    <property type="molecule type" value="Genomic_DNA"/>
</dbReference>
<sequence>MSQDATLGFVGLGVMGEPMCANLVRKSGRPVHVFDMSAEAVARVVEKGGIAAGSAAAVGAVADIVFLSLPSIAEVETVASQLLAAPRRPRMIVDMSTSDVARTRALAQSLRAAGIAFVDAPVARTKEAAIQGTLLISVGGAAEDVAAVRSCLECMGSDVLHCGETGSGQMLKILNNMMVFMTVNALAEVLTIGRRAGMDGEALFSLLSQGSADSFVLRNHGMKSLARDHFPEKTFPMVYAIKDASLALSLAQQGDFQPRMAQYTYDLMCQARDAGLGQNYHPAMIQLVDGRVPATVPAQAQA</sequence>
<dbReference type="InterPro" id="IPR029154">
    <property type="entry name" value="HIBADH-like_NADP-bd"/>
</dbReference>
<dbReference type="InterPro" id="IPR013328">
    <property type="entry name" value="6PGD_dom2"/>
</dbReference>
<dbReference type="PANTHER" id="PTHR43060">
    <property type="entry name" value="3-HYDROXYISOBUTYRATE DEHYDROGENASE-LIKE 1, MITOCHONDRIAL-RELATED"/>
    <property type="match status" value="1"/>
</dbReference>
<dbReference type="GO" id="GO:0016491">
    <property type="term" value="F:oxidoreductase activity"/>
    <property type="evidence" value="ECO:0007669"/>
    <property type="project" value="UniProtKB-KW"/>
</dbReference>
<dbReference type="InterPro" id="IPR036291">
    <property type="entry name" value="NAD(P)-bd_dom_sf"/>
</dbReference>
<evidence type="ECO:0000256" key="1">
    <source>
        <dbReference type="ARBA" id="ARBA00023002"/>
    </source>
</evidence>
<evidence type="ECO:0000259" key="4">
    <source>
        <dbReference type="Pfam" id="PF03446"/>
    </source>
</evidence>
<dbReference type="InterPro" id="IPR015815">
    <property type="entry name" value="HIBADH-related"/>
</dbReference>
<proteinExistence type="predicted"/>
<reference evidence="6 7" key="1">
    <citation type="submission" date="2018-04" db="EMBL/GenBank/DDBJ databases">
        <title>Cupriavidus necator CR12 genome sequencing and assembly.</title>
        <authorList>
            <person name="Ben Fekih I."/>
            <person name="Mazhar H.S."/>
            <person name="Bello S.K."/>
            <person name="Rensing C."/>
        </authorList>
    </citation>
    <scope>NUCLEOTIDE SEQUENCE [LARGE SCALE GENOMIC DNA]</scope>
    <source>
        <strain evidence="6 7">CR12</strain>
    </source>
</reference>
<protein>
    <submittedName>
        <fullName evidence="6">NAD(P)-dependent oxidoreductase</fullName>
    </submittedName>
</protein>
<feature type="domain" description="6-phosphogluconate dehydrogenase NADP-binding" evidence="4">
    <location>
        <begin position="7"/>
        <end position="163"/>
    </location>
</feature>
<dbReference type="Gene3D" id="1.10.1040.10">
    <property type="entry name" value="N-(1-d-carboxylethyl)-l-norvaline Dehydrogenase, domain 2"/>
    <property type="match status" value="1"/>
</dbReference>
<dbReference type="SUPFAM" id="SSF51735">
    <property type="entry name" value="NAD(P)-binding Rossmann-fold domains"/>
    <property type="match status" value="1"/>
</dbReference>
<accession>A0A367PR39</accession>
<dbReference type="Pfam" id="PF14833">
    <property type="entry name" value="NAD_binding_11"/>
    <property type="match status" value="1"/>
</dbReference>
<evidence type="ECO:0000256" key="3">
    <source>
        <dbReference type="PIRSR" id="PIRSR000103-1"/>
    </source>
</evidence>
<dbReference type="InterPro" id="IPR008927">
    <property type="entry name" value="6-PGluconate_DH-like_C_sf"/>
</dbReference>
<dbReference type="PANTHER" id="PTHR43060:SF15">
    <property type="entry name" value="3-HYDROXYISOBUTYRATE DEHYDROGENASE-LIKE 1, MITOCHONDRIAL-RELATED"/>
    <property type="match status" value="1"/>
</dbReference>
<name>A0A367PR39_CUPNE</name>
<dbReference type="AlphaFoldDB" id="A0A367PR39"/>
<feature type="active site" evidence="3">
    <location>
        <position position="172"/>
    </location>
</feature>
<keyword evidence="2" id="KW-0520">NAD</keyword>
<comment type="caution">
    <text evidence="6">The sequence shown here is derived from an EMBL/GenBank/DDBJ whole genome shotgun (WGS) entry which is preliminary data.</text>
</comment>
<evidence type="ECO:0000313" key="6">
    <source>
        <dbReference type="EMBL" id="RCJ10380.1"/>
    </source>
</evidence>
<dbReference type="PIRSF" id="PIRSF000103">
    <property type="entry name" value="HIBADH"/>
    <property type="match status" value="1"/>
</dbReference>
<dbReference type="GO" id="GO:0050661">
    <property type="term" value="F:NADP binding"/>
    <property type="evidence" value="ECO:0007669"/>
    <property type="project" value="InterPro"/>
</dbReference>
<organism evidence="6 7">
    <name type="scientific">Cupriavidus necator</name>
    <name type="common">Alcaligenes eutrophus</name>
    <name type="synonym">Ralstonia eutropha</name>
    <dbReference type="NCBI Taxonomy" id="106590"/>
    <lineage>
        <taxon>Bacteria</taxon>
        <taxon>Pseudomonadati</taxon>
        <taxon>Pseudomonadota</taxon>
        <taxon>Betaproteobacteria</taxon>
        <taxon>Burkholderiales</taxon>
        <taxon>Burkholderiaceae</taxon>
        <taxon>Cupriavidus</taxon>
    </lineage>
</organism>
<dbReference type="Pfam" id="PF03446">
    <property type="entry name" value="NAD_binding_2"/>
    <property type="match status" value="1"/>
</dbReference>
<evidence type="ECO:0000259" key="5">
    <source>
        <dbReference type="Pfam" id="PF14833"/>
    </source>
</evidence>
<keyword evidence="1" id="KW-0560">Oxidoreductase</keyword>
<dbReference type="InterPro" id="IPR006115">
    <property type="entry name" value="6PGDH_NADP-bd"/>
</dbReference>
<dbReference type="Gene3D" id="3.40.50.720">
    <property type="entry name" value="NAD(P)-binding Rossmann-like Domain"/>
    <property type="match status" value="1"/>
</dbReference>
<evidence type="ECO:0000313" key="7">
    <source>
        <dbReference type="Proteomes" id="UP000253501"/>
    </source>
</evidence>
<feature type="domain" description="3-hydroxyisobutyrate dehydrogenase-like NAD-binding" evidence="5">
    <location>
        <begin position="166"/>
        <end position="287"/>
    </location>
</feature>